<evidence type="ECO:0008006" key="4">
    <source>
        <dbReference type="Google" id="ProtNLM"/>
    </source>
</evidence>
<keyword evidence="3" id="KW-1185">Reference proteome</keyword>
<comment type="caution">
    <text evidence="2">The sequence shown here is derived from an EMBL/GenBank/DDBJ whole genome shotgun (WGS) entry which is preliminary data.</text>
</comment>
<proteinExistence type="predicted"/>
<dbReference type="AlphaFoldDB" id="A0ABD6E6E5"/>
<feature type="signal peptide" evidence="1">
    <location>
        <begin position="1"/>
        <end position="20"/>
    </location>
</feature>
<feature type="chain" id="PRO_5044759751" description="Galectin" evidence="1">
    <location>
        <begin position="21"/>
        <end position="342"/>
    </location>
</feature>
<gene>
    <name evidence="2" type="ORF">AB6A40_002377</name>
</gene>
<dbReference type="EMBL" id="JBGFUD010001050">
    <property type="protein sequence ID" value="MFH4975668.1"/>
    <property type="molecule type" value="Genomic_DNA"/>
</dbReference>
<organism evidence="2 3">
    <name type="scientific">Gnathostoma spinigerum</name>
    <dbReference type="NCBI Taxonomy" id="75299"/>
    <lineage>
        <taxon>Eukaryota</taxon>
        <taxon>Metazoa</taxon>
        <taxon>Ecdysozoa</taxon>
        <taxon>Nematoda</taxon>
        <taxon>Chromadorea</taxon>
        <taxon>Rhabditida</taxon>
        <taxon>Spirurina</taxon>
        <taxon>Gnathostomatomorpha</taxon>
        <taxon>Gnathostomatoidea</taxon>
        <taxon>Gnathostomatidae</taxon>
        <taxon>Gnathostoma</taxon>
    </lineage>
</organism>
<evidence type="ECO:0000256" key="1">
    <source>
        <dbReference type="SAM" id="SignalP"/>
    </source>
</evidence>
<keyword evidence="1" id="KW-0732">Signal</keyword>
<sequence>MELFALTAIIISSLYRQSAGEQNQCGCIDRNWCDKKDPSQKFDCPLSNALCTSLPLTHGESTRIEQGIASVSTECKDGWSTASLKSTTYGSPNPLVSIIQNDVTDGNEHTLSMTAYGGKYPARILIKSKGSENIPLFMTMFLWNNYLLINEKKDGQWCANNVRVYNRVYWENWDMEFKKGDWFVFYEESSHILGLAWSRSIRHVQFKTNPTPGSRIVIHGALMNLRLFKIMFNNGTGHTKFVITGYLGYRMDDGEMVGVVDENYVEGYGQTVACSMAWYTPGMEIFIVIEVTPRGIKYYTRGWLLCTFESDEFKLSDISQIDVNGALNLKGYVANTCDPYLY</sequence>
<dbReference type="Proteomes" id="UP001608902">
    <property type="component" value="Unassembled WGS sequence"/>
</dbReference>
<reference evidence="2 3" key="1">
    <citation type="submission" date="2024-08" db="EMBL/GenBank/DDBJ databases">
        <title>Gnathostoma spinigerum genome.</title>
        <authorList>
            <person name="Gonzalez-Bertolin B."/>
            <person name="Monzon S."/>
            <person name="Zaballos A."/>
            <person name="Jimenez P."/>
            <person name="Dekumyoy P."/>
            <person name="Varona S."/>
            <person name="Cuesta I."/>
            <person name="Sumanam S."/>
            <person name="Adisakwattana P."/>
            <person name="Gasser R.B."/>
            <person name="Hernandez-Gonzalez A."/>
            <person name="Young N.D."/>
            <person name="Perteguer M.J."/>
        </authorList>
    </citation>
    <scope>NUCLEOTIDE SEQUENCE [LARGE SCALE GENOMIC DNA]</scope>
    <source>
        <strain evidence="2">AL3</strain>
        <tissue evidence="2">Liver</tissue>
    </source>
</reference>
<accession>A0ABD6E6E5</accession>
<protein>
    <recommendedName>
        <fullName evidence="4">Galectin</fullName>
    </recommendedName>
</protein>
<evidence type="ECO:0000313" key="2">
    <source>
        <dbReference type="EMBL" id="MFH4975668.1"/>
    </source>
</evidence>
<name>A0ABD6E6E5_9BILA</name>
<evidence type="ECO:0000313" key="3">
    <source>
        <dbReference type="Proteomes" id="UP001608902"/>
    </source>
</evidence>